<dbReference type="GO" id="GO:0009522">
    <property type="term" value="C:photosystem I"/>
    <property type="evidence" value="ECO:0007669"/>
    <property type="project" value="UniProtKB-KW"/>
</dbReference>
<dbReference type="GO" id="GO:0016168">
    <property type="term" value="F:chlorophyll binding"/>
    <property type="evidence" value="ECO:0007669"/>
    <property type="project" value="UniProtKB-KW"/>
</dbReference>
<evidence type="ECO:0000313" key="10">
    <source>
        <dbReference type="Proteomes" id="UP000236333"/>
    </source>
</evidence>
<gene>
    <name evidence="9" type="ORF">TSOC_009431</name>
</gene>
<sequence length="499" mass="49203">MPRFPSLDGGPDDDSELLLSNAKRPFRVPQRSTGGPGSGGGGGGGPPPRPTPPRPTPSRPPASAGGSGSGDASSSGGGAAPAAVAVGGRAATGARATSSGSNWAPKGDLSRGTGSSGGGTGGGWGGRGTPVVASSLALSWSEDAPGWRDVPQPPPGWRDAPPPPPARAAAAAGSRAGGSSAGGGSSYIIGGKSIGSGDSGSSNSRGPGASAGNESRAAPSSSAASAPSAAPPPPPLLPGTDVDLLSPARLAFRNSGAGASPSGRPPPDAAARLLVLPTAASLSYLDGTLPGDFGFDPLGLFDPANGSAGLLSQRWLHTAEAVHGRWAMLGAAGCLAPEYLAHEKVIPKATGLLWFQTGFLPPASAGFDYGVPIAGLFAVQMLAMGAAEGLRLAEYLRPGSLSGAGLLGLGRLVGSTRTGSGAYPGGAMFNPLGLGERPAVMREYQQAEVRHGRLAMLACLGYFAQAVVTGEGPYDNWVRHLEEPGEYNVLTLLGSVLGG</sequence>
<accession>A0A2J7ZVV8</accession>
<evidence type="ECO:0000256" key="8">
    <source>
        <dbReference type="SAM" id="MobiDB-lite"/>
    </source>
</evidence>
<dbReference type="GO" id="GO:0009523">
    <property type="term" value="C:photosystem II"/>
    <property type="evidence" value="ECO:0007669"/>
    <property type="project" value="UniProtKB-KW"/>
</dbReference>
<comment type="caution">
    <text evidence="9">The sequence shown here is derived from an EMBL/GenBank/DDBJ whole genome shotgun (WGS) entry which is preliminary data.</text>
</comment>
<keyword evidence="7" id="KW-0604">Photosystem II</keyword>
<proteinExistence type="inferred from homology"/>
<evidence type="ECO:0000256" key="3">
    <source>
        <dbReference type="ARBA" id="ARBA00022531"/>
    </source>
</evidence>
<feature type="binding site" evidence="6">
    <location>
        <position position="453"/>
    </location>
    <ligand>
        <name>chlorophyll a</name>
        <dbReference type="ChEBI" id="CHEBI:58416"/>
        <label>1</label>
    </ligand>
</feature>
<protein>
    <recommendedName>
        <fullName evidence="7">Chlorophyll a-b binding protein, chloroplastic</fullName>
    </recommendedName>
</protein>
<feature type="compositionally biased region" description="Gly residues" evidence="8">
    <location>
        <begin position="65"/>
        <end position="79"/>
    </location>
</feature>
<dbReference type="SUPFAM" id="SSF103511">
    <property type="entry name" value="Chlorophyll a-b binding protein"/>
    <property type="match status" value="1"/>
</dbReference>
<feature type="compositionally biased region" description="Pro residues" evidence="8">
    <location>
        <begin position="151"/>
        <end position="166"/>
    </location>
</feature>
<evidence type="ECO:0000313" key="9">
    <source>
        <dbReference type="EMBL" id="PNH04413.1"/>
    </source>
</evidence>
<feature type="binding site" evidence="6">
    <location>
        <position position="465"/>
    </location>
    <ligand>
        <name>chlorophyll a</name>
        <dbReference type="ChEBI" id="CHEBI:58416"/>
        <label>1</label>
    </ligand>
</feature>
<feature type="binding site" description="axial binding residue" evidence="6">
    <location>
        <position position="325"/>
    </location>
    <ligand>
        <name>chlorophyll b</name>
        <dbReference type="ChEBI" id="CHEBI:61721"/>
        <label>1</label>
    </ligand>
    <ligandPart>
        <name>Mg</name>
        <dbReference type="ChEBI" id="CHEBI:25107"/>
    </ligandPart>
</feature>
<dbReference type="EMBL" id="PGGS01000390">
    <property type="protein sequence ID" value="PNH04413.1"/>
    <property type="molecule type" value="Genomic_DNA"/>
</dbReference>
<reference evidence="9 10" key="1">
    <citation type="journal article" date="2017" name="Mol. Biol. Evol.">
        <title>The 4-celled Tetrabaena socialis nuclear genome reveals the essential components for genetic control of cell number at the origin of multicellularity in the volvocine lineage.</title>
        <authorList>
            <person name="Featherston J."/>
            <person name="Arakaki Y."/>
            <person name="Hanschen E.R."/>
            <person name="Ferris P.J."/>
            <person name="Michod R.E."/>
            <person name="Olson B.J.S.C."/>
            <person name="Nozaki H."/>
            <person name="Durand P.M."/>
        </authorList>
    </citation>
    <scope>NUCLEOTIDE SEQUENCE [LARGE SCALE GENOMIC DNA]</scope>
    <source>
        <strain evidence="9 10">NIES-571</strain>
    </source>
</reference>
<feature type="compositionally biased region" description="Low complexity" evidence="8">
    <location>
        <begin position="199"/>
        <end position="208"/>
    </location>
</feature>
<dbReference type="GO" id="GO:0009765">
    <property type="term" value="P:photosynthesis, light harvesting"/>
    <property type="evidence" value="ECO:0007669"/>
    <property type="project" value="InterPro"/>
</dbReference>
<name>A0A2J7ZVV8_9CHLO</name>
<feature type="binding site" evidence="6">
    <location>
        <position position="448"/>
    </location>
    <ligand>
        <name>chlorophyll a</name>
        <dbReference type="ChEBI" id="CHEBI:58416"/>
        <label>1</label>
    </ligand>
</feature>
<keyword evidence="4 7" id="KW-0934">Plastid</keyword>
<evidence type="ECO:0000256" key="5">
    <source>
        <dbReference type="ARBA" id="ARBA00022991"/>
    </source>
</evidence>
<dbReference type="Gene3D" id="1.10.3460.10">
    <property type="entry name" value="Chlorophyll a/b binding protein domain"/>
    <property type="match status" value="1"/>
</dbReference>
<dbReference type="Pfam" id="PF00504">
    <property type="entry name" value="Chloroa_b-bind"/>
    <property type="match status" value="1"/>
</dbReference>
<dbReference type="OrthoDB" id="423598at2759"/>
<keyword evidence="1 6" id="KW-0148">Chlorophyll</keyword>
<dbReference type="InterPro" id="IPR022796">
    <property type="entry name" value="Chloroa_b-bind"/>
</dbReference>
<evidence type="ECO:0000256" key="2">
    <source>
        <dbReference type="ARBA" id="ARBA00022528"/>
    </source>
</evidence>
<evidence type="ECO:0000256" key="4">
    <source>
        <dbReference type="ARBA" id="ARBA00022640"/>
    </source>
</evidence>
<feature type="compositionally biased region" description="Gly residues" evidence="8">
    <location>
        <begin position="175"/>
        <end position="185"/>
    </location>
</feature>
<comment type="subcellular location">
    <subcellularLocation>
        <location evidence="7">Plastid</location>
        <location evidence="7">Chloroplast thylakoid membrane</location>
    </subcellularLocation>
</comment>
<feature type="compositionally biased region" description="Gly residues" evidence="8">
    <location>
        <begin position="34"/>
        <end position="44"/>
    </location>
</feature>
<keyword evidence="10" id="KW-1185">Reference proteome</keyword>
<organism evidence="9 10">
    <name type="scientific">Tetrabaena socialis</name>
    <dbReference type="NCBI Taxonomy" id="47790"/>
    <lineage>
        <taxon>Eukaryota</taxon>
        <taxon>Viridiplantae</taxon>
        <taxon>Chlorophyta</taxon>
        <taxon>core chlorophytes</taxon>
        <taxon>Chlorophyceae</taxon>
        <taxon>CS clade</taxon>
        <taxon>Chlamydomonadales</taxon>
        <taxon>Tetrabaenaceae</taxon>
        <taxon>Tetrabaena</taxon>
    </lineage>
</organism>
<keyword evidence="7" id="KW-0793">Thylakoid</keyword>
<comment type="function">
    <text evidence="7">The light-harvesting complex (LHC) functions as a light receptor, it captures and delivers excitation energy to photosystems with which it is closely associated.</text>
</comment>
<dbReference type="InterPro" id="IPR001344">
    <property type="entry name" value="Chloro_AB-bd_pln"/>
</dbReference>
<feature type="compositionally biased region" description="Pro residues" evidence="8">
    <location>
        <begin position="45"/>
        <end position="60"/>
    </location>
</feature>
<evidence type="ECO:0000256" key="7">
    <source>
        <dbReference type="RuleBase" id="RU363080"/>
    </source>
</evidence>
<dbReference type="Proteomes" id="UP000236333">
    <property type="component" value="Unassembled WGS sequence"/>
</dbReference>
<evidence type="ECO:0000256" key="6">
    <source>
        <dbReference type="PIRSR" id="PIRSR601344-1"/>
    </source>
</evidence>
<keyword evidence="7" id="KW-0603">Photosystem I</keyword>
<comment type="similarity">
    <text evidence="7">Belongs to the light-harvesting chlorophyll a/b-binding (LHC) protein family.</text>
</comment>
<keyword evidence="3 7" id="KW-0602">Photosynthesis</keyword>
<dbReference type="PANTHER" id="PTHR21649">
    <property type="entry name" value="CHLOROPHYLL A/B BINDING PROTEIN"/>
    <property type="match status" value="1"/>
</dbReference>
<dbReference type="AlphaFoldDB" id="A0A2J7ZVV8"/>
<evidence type="ECO:0000256" key="1">
    <source>
        <dbReference type="ARBA" id="ARBA00022494"/>
    </source>
</evidence>
<feature type="compositionally biased region" description="Low complexity" evidence="8">
    <location>
        <begin position="80"/>
        <end position="101"/>
    </location>
</feature>
<feature type="region of interest" description="Disordered" evidence="8">
    <location>
        <begin position="1"/>
        <end position="242"/>
    </location>
</feature>
<keyword evidence="5 7" id="KW-0157">Chromophore</keyword>
<feature type="binding site" evidence="6">
    <location>
        <position position="320"/>
    </location>
    <ligand>
        <name>chlorophyll a</name>
        <dbReference type="ChEBI" id="CHEBI:58416"/>
        <label>1</label>
    </ligand>
</feature>
<feature type="compositionally biased region" description="Low complexity" evidence="8">
    <location>
        <begin position="217"/>
        <end position="228"/>
    </location>
</feature>
<dbReference type="GO" id="GO:0009535">
    <property type="term" value="C:chloroplast thylakoid membrane"/>
    <property type="evidence" value="ECO:0007669"/>
    <property type="project" value="UniProtKB-SubCell"/>
</dbReference>
<feature type="binding site" evidence="6">
    <location>
        <position position="323"/>
    </location>
    <ligand>
        <name>chlorophyll a</name>
        <dbReference type="ChEBI" id="CHEBI:58416"/>
        <label>1</label>
    </ligand>
</feature>
<feature type="compositionally biased region" description="Gly residues" evidence="8">
    <location>
        <begin position="114"/>
        <end position="128"/>
    </location>
</feature>
<keyword evidence="2 7" id="KW-0150">Chloroplast</keyword>
<feature type="binding site" evidence="6">
    <location>
        <position position="480"/>
    </location>
    <ligand>
        <name>chlorophyll a</name>
        <dbReference type="ChEBI" id="CHEBI:58416"/>
        <label>1</label>
    </ligand>
</feature>